<keyword evidence="2" id="KW-1185">Reference proteome</keyword>
<dbReference type="WBParaSite" id="PSAMB.scaffold2826size21057.g19289.t1">
    <property type="protein sequence ID" value="PSAMB.scaffold2826size21057.g19289.t1"/>
    <property type="gene ID" value="PSAMB.scaffold2826size21057.g19289"/>
</dbReference>
<evidence type="ECO:0000313" key="2">
    <source>
        <dbReference type="Proteomes" id="UP000887566"/>
    </source>
</evidence>
<organism evidence="2 3">
    <name type="scientific">Plectus sambesii</name>
    <dbReference type="NCBI Taxonomy" id="2011161"/>
    <lineage>
        <taxon>Eukaryota</taxon>
        <taxon>Metazoa</taxon>
        <taxon>Ecdysozoa</taxon>
        <taxon>Nematoda</taxon>
        <taxon>Chromadorea</taxon>
        <taxon>Plectida</taxon>
        <taxon>Plectina</taxon>
        <taxon>Plectoidea</taxon>
        <taxon>Plectidae</taxon>
        <taxon>Plectus</taxon>
    </lineage>
</organism>
<proteinExistence type="predicted"/>
<feature type="region of interest" description="Disordered" evidence="1">
    <location>
        <begin position="35"/>
        <end position="81"/>
    </location>
</feature>
<dbReference type="AlphaFoldDB" id="A0A914W1B5"/>
<protein>
    <submittedName>
        <fullName evidence="3">Uncharacterized protein</fullName>
    </submittedName>
</protein>
<reference evidence="3" key="1">
    <citation type="submission" date="2022-11" db="UniProtKB">
        <authorList>
            <consortium name="WormBaseParasite"/>
        </authorList>
    </citation>
    <scope>IDENTIFICATION</scope>
</reference>
<dbReference type="Proteomes" id="UP000887566">
    <property type="component" value="Unplaced"/>
</dbReference>
<evidence type="ECO:0000313" key="3">
    <source>
        <dbReference type="WBParaSite" id="PSAMB.scaffold2826size21057.g19289.t1"/>
    </source>
</evidence>
<accession>A0A914W1B5</accession>
<name>A0A914W1B5_9BILA</name>
<feature type="compositionally biased region" description="Acidic residues" evidence="1">
    <location>
        <begin position="38"/>
        <end position="58"/>
    </location>
</feature>
<evidence type="ECO:0000256" key="1">
    <source>
        <dbReference type="SAM" id="MobiDB-lite"/>
    </source>
</evidence>
<sequence length="91" mass="10321">MFYNASDDTETTAGTGFYIPASLAFIRLHTLNYTNNDDSTDYDISDDDDHDDITDESDSGVGNKTTASMSTSPHRWRSPNYTCPREWLRSR</sequence>
<feature type="compositionally biased region" description="Polar residues" evidence="1">
    <location>
        <begin position="60"/>
        <end position="73"/>
    </location>
</feature>